<sequence length="202" mass="21349">MKELLGAIADSAKDFRAWGAGQNVLLRPVLLNRGDIASETWCDARIAAHAAAGKGEADEGALSEVRIGALCSGVSRSERSGSAGDRHQCARAKRSSHRGGGTALGRCGEGMLRIGYFSFWLDNCFSDCRSLSPGTRNDESGFSRRLIFASGCKAVVRDGCWDAYQRIAMESLATKTLKRPPGTVGGVGADAALAIRKSPWAA</sequence>
<evidence type="ECO:0000313" key="2">
    <source>
        <dbReference type="EMBL" id="CAD7695749.1"/>
    </source>
</evidence>
<dbReference type="Proteomes" id="UP000708148">
    <property type="component" value="Unassembled WGS sequence"/>
</dbReference>
<comment type="caution">
    <text evidence="2">The sequence shown here is derived from an EMBL/GenBank/DDBJ whole genome shotgun (WGS) entry which is preliminary data.</text>
</comment>
<reference evidence="2" key="1">
    <citation type="submission" date="2020-12" db="EMBL/GenBank/DDBJ databases">
        <authorList>
            <person name="Iha C."/>
        </authorList>
    </citation>
    <scope>NUCLEOTIDE SEQUENCE</scope>
</reference>
<dbReference type="AlphaFoldDB" id="A0A8S1ILE2"/>
<keyword evidence="3" id="KW-1185">Reference proteome</keyword>
<proteinExistence type="predicted"/>
<organism evidence="2 3">
    <name type="scientific">Ostreobium quekettii</name>
    <dbReference type="NCBI Taxonomy" id="121088"/>
    <lineage>
        <taxon>Eukaryota</taxon>
        <taxon>Viridiplantae</taxon>
        <taxon>Chlorophyta</taxon>
        <taxon>core chlorophytes</taxon>
        <taxon>Ulvophyceae</taxon>
        <taxon>TCBD clade</taxon>
        <taxon>Bryopsidales</taxon>
        <taxon>Ostreobineae</taxon>
        <taxon>Ostreobiaceae</taxon>
        <taxon>Ostreobium</taxon>
    </lineage>
</organism>
<gene>
    <name evidence="2" type="ORF">OSTQU699_LOCUS1110</name>
</gene>
<feature type="region of interest" description="Disordered" evidence="1">
    <location>
        <begin position="76"/>
        <end position="100"/>
    </location>
</feature>
<evidence type="ECO:0000256" key="1">
    <source>
        <dbReference type="SAM" id="MobiDB-lite"/>
    </source>
</evidence>
<dbReference type="EMBL" id="CAJHUC010000384">
    <property type="protein sequence ID" value="CAD7695749.1"/>
    <property type="molecule type" value="Genomic_DNA"/>
</dbReference>
<accession>A0A8S1ILE2</accession>
<name>A0A8S1ILE2_9CHLO</name>
<protein>
    <submittedName>
        <fullName evidence="2">Uncharacterized protein</fullName>
    </submittedName>
</protein>
<evidence type="ECO:0000313" key="3">
    <source>
        <dbReference type="Proteomes" id="UP000708148"/>
    </source>
</evidence>
<feature type="compositionally biased region" description="Basic and acidic residues" evidence="1">
    <location>
        <begin position="76"/>
        <end position="88"/>
    </location>
</feature>